<dbReference type="InterPro" id="IPR050312">
    <property type="entry name" value="IolE/XylAMocC-like"/>
</dbReference>
<name>A0A2Z4AE06_9BACT</name>
<dbReference type="SUPFAM" id="SSF51658">
    <property type="entry name" value="Xylose isomerase-like"/>
    <property type="match status" value="1"/>
</dbReference>
<evidence type="ECO:0000313" key="3">
    <source>
        <dbReference type="Proteomes" id="UP000247465"/>
    </source>
</evidence>
<dbReference type="InterPro" id="IPR013022">
    <property type="entry name" value="Xyl_isomerase-like_TIM-brl"/>
</dbReference>
<evidence type="ECO:0000259" key="1">
    <source>
        <dbReference type="Pfam" id="PF01261"/>
    </source>
</evidence>
<dbReference type="AlphaFoldDB" id="A0A2Z4AE06"/>
<dbReference type="Pfam" id="PF01261">
    <property type="entry name" value="AP_endonuc_2"/>
    <property type="match status" value="1"/>
</dbReference>
<dbReference type="Gene3D" id="3.20.20.150">
    <property type="entry name" value="Divalent-metal-dependent TIM barrel enzymes"/>
    <property type="match status" value="1"/>
</dbReference>
<accession>A0A2Z4AE06</accession>
<evidence type="ECO:0000313" key="2">
    <source>
        <dbReference type="EMBL" id="AWT60341.1"/>
    </source>
</evidence>
<gene>
    <name evidence="2" type="ORF">DF168_01549</name>
</gene>
<feature type="domain" description="Xylose isomerase-like TIM barrel" evidence="1">
    <location>
        <begin position="23"/>
        <end position="252"/>
    </location>
</feature>
<dbReference type="PANTHER" id="PTHR12110">
    <property type="entry name" value="HYDROXYPYRUVATE ISOMERASE"/>
    <property type="match status" value="1"/>
</dbReference>
<dbReference type="InterPro" id="IPR036237">
    <property type="entry name" value="Xyl_isomerase-like_sf"/>
</dbReference>
<protein>
    <recommendedName>
        <fullName evidence="1">Xylose isomerase-like TIM barrel domain-containing protein</fullName>
    </recommendedName>
</protein>
<dbReference type="PANTHER" id="PTHR12110:SF53">
    <property type="entry name" value="BLR5974 PROTEIN"/>
    <property type="match status" value="1"/>
</dbReference>
<reference evidence="2 3" key="1">
    <citation type="submission" date="2018-06" db="EMBL/GenBank/DDBJ databases">
        <title>Draft Genome Sequence of a Novel Marine Bacterium Related to the Verrucomicrobia.</title>
        <authorList>
            <person name="Vosseberg J."/>
            <person name="Martijn J."/>
            <person name="Ettema T.J.G."/>
        </authorList>
    </citation>
    <scope>NUCLEOTIDE SEQUENCE [LARGE SCALE GENOMIC DNA]</scope>
    <source>
        <strain evidence="2">TARA_B100001123</strain>
    </source>
</reference>
<dbReference type="EMBL" id="CP029803">
    <property type="protein sequence ID" value="AWT60341.1"/>
    <property type="molecule type" value="Genomic_DNA"/>
</dbReference>
<sequence length="277" mass="31262">MKRKIACADFTFPLLQHDDALSLISTLGLGSVDIGLFENRSHLQPSDQFKNVGRSGRKLKKKLDSRGLKAADIFLIADEDLASFAVNHPQPSRRRKARDWFERTLEYASICESKHVTTTPGVFFDKHSKAGSLSLAREELAWRVERAKSYKIVLGVEPHLGSFVSRPKSALRFIQTVPGLTYTLDYGHFACQGIPDSEVEPLIAFASHFHVRGACRGWLQASFENNTVDFARIVAVMKKTGYRGYLGLEYVWTAWARCNMVDNLSETVLFRDYLLSL</sequence>
<organism evidence="2 3">
    <name type="scientific">Candidatus Moanibacter tarae</name>
    <dbReference type="NCBI Taxonomy" id="2200854"/>
    <lineage>
        <taxon>Bacteria</taxon>
        <taxon>Pseudomonadati</taxon>
        <taxon>Verrucomicrobiota</taxon>
        <taxon>Opitutia</taxon>
        <taxon>Puniceicoccales</taxon>
        <taxon>Puniceicoccales incertae sedis</taxon>
        <taxon>Candidatus Moanibacter</taxon>
    </lineage>
</organism>
<dbReference type="KEGG" id="mtar:DF168_01549"/>
<proteinExistence type="predicted"/>
<dbReference type="Proteomes" id="UP000247465">
    <property type="component" value="Chromosome"/>
</dbReference>